<dbReference type="PANTHER" id="PTHR13707:SF60">
    <property type="entry name" value="ACETATE COA-TRANSFERASE SUBUNIT ALPHA"/>
    <property type="match status" value="1"/>
</dbReference>
<organism evidence="2">
    <name type="scientific">Haliea sp. ETY-M</name>
    <dbReference type="NCBI Taxonomy" id="1055105"/>
    <lineage>
        <taxon>Bacteria</taxon>
        <taxon>Pseudomonadati</taxon>
        <taxon>Pseudomonadota</taxon>
        <taxon>Gammaproteobacteria</taxon>
        <taxon>Cellvibrionales</taxon>
        <taxon>Halieaceae</taxon>
        <taxon>Haliea</taxon>
    </lineage>
</organism>
<dbReference type="InterPro" id="IPR037171">
    <property type="entry name" value="NagB/RpiA_transferase-like"/>
</dbReference>
<dbReference type="PANTHER" id="PTHR13707">
    <property type="entry name" value="KETOACID-COENZYME A TRANSFERASE"/>
    <property type="match status" value="1"/>
</dbReference>
<reference evidence="2" key="1">
    <citation type="submission" date="2015-07" db="EMBL/GenBank/DDBJ databases">
        <title>Novel operon containing particulate methane monooxygenase-type genes and epoxyalkane:coenzyme M transferase gene in ethylene-assimilating marine bacterium, Haliea sp. ETY-M.</title>
        <authorList>
            <person name="Suzuki T."/>
            <person name="Habe H."/>
            <person name="Nakajima-Kambe T."/>
            <person name="Fuse H."/>
        </authorList>
    </citation>
    <scope>NUCLEOTIDE SEQUENCE</scope>
    <source>
        <strain evidence="2">ETY-M</strain>
    </source>
</reference>
<dbReference type="SUPFAM" id="SSF100950">
    <property type="entry name" value="NagB/RpiA/CoA transferase-like"/>
    <property type="match status" value="1"/>
</dbReference>
<protein>
    <submittedName>
        <fullName evidence="2">3-oxoadipate CoA-transferase subunit A</fullName>
        <ecNumber evidence="2">2.8.3.6</ecNumber>
    </submittedName>
</protein>
<dbReference type="AlphaFoldDB" id="A0A455R3M6"/>
<dbReference type="InterPro" id="IPR004165">
    <property type="entry name" value="CoA_trans_fam_I"/>
</dbReference>
<dbReference type="Pfam" id="PF01144">
    <property type="entry name" value="CoA_trans"/>
    <property type="match status" value="1"/>
</dbReference>
<dbReference type="SMART" id="SM00882">
    <property type="entry name" value="CoA_trans"/>
    <property type="match status" value="1"/>
</dbReference>
<keyword evidence="1 2" id="KW-0808">Transferase</keyword>
<dbReference type="Gene3D" id="3.30.30.40">
    <property type="match status" value="1"/>
</dbReference>
<proteinExistence type="predicted"/>
<dbReference type="EMBL" id="LC064121">
    <property type="protein sequence ID" value="BBD50136.1"/>
    <property type="molecule type" value="Genomic_DNA"/>
</dbReference>
<name>A0A455R3M6_9GAMM</name>
<dbReference type="Gene3D" id="3.40.1080.10">
    <property type="entry name" value="Glutaconate Coenzyme A-transferase"/>
    <property type="match status" value="1"/>
</dbReference>
<dbReference type="EC" id="2.8.3.6" evidence="2"/>
<evidence type="ECO:0000256" key="1">
    <source>
        <dbReference type="ARBA" id="ARBA00022679"/>
    </source>
</evidence>
<dbReference type="GO" id="GO:0047569">
    <property type="term" value="F:3-oxoadipate CoA-transferase activity"/>
    <property type="evidence" value="ECO:0007669"/>
    <property type="project" value="UniProtKB-EC"/>
</dbReference>
<evidence type="ECO:0000313" key="2">
    <source>
        <dbReference type="EMBL" id="BBD50136.1"/>
    </source>
</evidence>
<accession>A0A455R3M6</accession>
<sequence>MSSVDTGSRWPVAARASKVESLSELAARVSSGDVVGVGGGLSSREPMALLRELIRAEVSDLTVVGSAHGIDIDLLCGAGAVARTGESYVGFEQDFGMAPNYRRSCEDGTVKLEDSCCYTLVQQLRAAIQGLPFMPIRSIMGTSFEELHPEYKAVECPFTGDTVVLVPALRPDVAVLHVQYADEMGNLRIEGPEVADVLFAKASKTVLATAEKIVSTEELHAMGGISVPYFYVTAVAEVSFGAHPTACYPFYAYDRAHTQKYYKLAKAGEATFRDEYLQPYVLDCASNDDYLERVGGDENFAKLASWKQGKEEWMALYQ</sequence>